<evidence type="ECO:0000313" key="2">
    <source>
        <dbReference type="EMBL" id="NYI47889.1"/>
    </source>
</evidence>
<organism evidence="2 3">
    <name type="scientific">Nocardioides aromaticivorans</name>
    <dbReference type="NCBI Taxonomy" id="200618"/>
    <lineage>
        <taxon>Bacteria</taxon>
        <taxon>Bacillati</taxon>
        <taxon>Actinomycetota</taxon>
        <taxon>Actinomycetes</taxon>
        <taxon>Propionibacteriales</taxon>
        <taxon>Nocardioidaceae</taxon>
        <taxon>Nocardioides</taxon>
    </lineage>
</organism>
<keyword evidence="1" id="KW-0812">Transmembrane</keyword>
<proteinExistence type="predicted"/>
<dbReference type="EMBL" id="JACBZM010000002">
    <property type="protein sequence ID" value="NYI47889.1"/>
    <property type="molecule type" value="Genomic_DNA"/>
</dbReference>
<dbReference type="AlphaFoldDB" id="A0A7Y9ZLW0"/>
<feature type="transmembrane region" description="Helical" evidence="1">
    <location>
        <begin position="69"/>
        <end position="89"/>
    </location>
</feature>
<sequence>MSTNDGFTVSSSPSGPQNVNRRMARELCRNTTWLLAAAALGYAVAWHTFPSADTGLADTAVSLVPLIPLMFGVMWLSLLGLPVTVLLVRTLGVRSGDWRKALGYAALASVVALAMVAGAVTVLTSVLEPLWSRWPH</sequence>
<accession>A0A7Y9ZLW0</accession>
<keyword evidence="1" id="KW-0472">Membrane</keyword>
<reference evidence="2 3" key="1">
    <citation type="submission" date="2020-07" db="EMBL/GenBank/DDBJ databases">
        <title>Sequencing the genomes of 1000 actinobacteria strains.</title>
        <authorList>
            <person name="Klenk H.-P."/>
        </authorList>
    </citation>
    <scope>NUCLEOTIDE SEQUENCE [LARGE SCALE GENOMIC DNA]</scope>
    <source>
        <strain evidence="2 3">DSM 15131</strain>
    </source>
</reference>
<keyword evidence="1" id="KW-1133">Transmembrane helix</keyword>
<comment type="caution">
    <text evidence="2">The sequence shown here is derived from an EMBL/GenBank/DDBJ whole genome shotgun (WGS) entry which is preliminary data.</text>
</comment>
<gene>
    <name evidence="2" type="ORF">BJ993_005035</name>
</gene>
<feature type="transmembrane region" description="Helical" evidence="1">
    <location>
        <begin position="101"/>
        <end position="127"/>
    </location>
</feature>
<protein>
    <submittedName>
        <fullName evidence="2">Uncharacterized protein</fullName>
    </submittedName>
</protein>
<evidence type="ECO:0000256" key="1">
    <source>
        <dbReference type="SAM" id="Phobius"/>
    </source>
</evidence>
<dbReference type="RefSeq" id="WP_179652852.1">
    <property type="nucleotide sequence ID" value="NZ_JACBZM010000002.1"/>
</dbReference>
<evidence type="ECO:0000313" key="3">
    <source>
        <dbReference type="Proteomes" id="UP000562045"/>
    </source>
</evidence>
<dbReference type="Proteomes" id="UP000562045">
    <property type="component" value="Unassembled WGS sequence"/>
</dbReference>
<feature type="transmembrane region" description="Helical" evidence="1">
    <location>
        <begin position="31"/>
        <end position="49"/>
    </location>
</feature>
<name>A0A7Y9ZLW0_9ACTN</name>